<evidence type="ECO:0000313" key="2">
    <source>
        <dbReference type="EMBL" id="MBB5208297.1"/>
    </source>
</evidence>
<organism evidence="2 3">
    <name type="scientific">Chiayiivirga flava</name>
    <dbReference type="NCBI Taxonomy" id="659595"/>
    <lineage>
        <taxon>Bacteria</taxon>
        <taxon>Pseudomonadati</taxon>
        <taxon>Pseudomonadota</taxon>
        <taxon>Gammaproteobacteria</taxon>
        <taxon>Lysobacterales</taxon>
        <taxon>Lysobacteraceae</taxon>
        <taxon>Chiayiivirga</taxon>
    </lineage>
</organism>
<comment type="caution">
    <text evidence="2">The sequence shown here is derived from an EMBL/GenBank/DDBJ whole genome shotgun (WGS) entry which is preliminary data.</text>
</comment>
<dbReference type="Proteomes" id="UP000521199">
    <property type="component" value="Unassembled WGS sequence"/>
</dbReference>
<dbReference type="InterPro" id="IPR051043">
    <property type="entry name" value="Sulfatase_Mod_Factor_Kinase"/>
</dbReference>
<proteinExistence type="predicted"/>
<dbReference type="InterPro" id="IPR005532">
    <property type="entry name" value="SUMF_dom"/>
</dbReference>
<keyword evidence="3" id="KW-1185">Reference proteome</keyword>
<feature type="domain" description="Sulfatase-modifying factor enzyme-like" evidence="1">
    <location>
        <begin position="473"/>
        <end position="715"/>
    </location>
</feature>
<evidence type="ECO:0000313" key="3">
    <source>
        <dbReference type="Proteomes" id="UP000521199"/>
    </source>
</evidence>
<protein>
    <submittedName>
        <fullName evidence="2">Formylglycine-generating enzyme required for sulfatase activity</fullName>
    </submittedName>
</protein>
<dbReference type="Pfam" id="PF03781">
    <property type="entry name" value="FGE-sulfatase"/>
    <property type="match status" value="1"/>
</dbReference>
<dbReference type="PANTHER" id="PTHR23150">
    <property type="entry name" value="SULFATASE MODIFYING FACTOR 1, 2"/>
    <property type="match status" value="1"/>
</dbReference>
<dbReference type="InterPro" id="IPR042095">
    <property type="entry name" value="SUMF_sf"/>
</dbReference>
<dbReference type="RefSeq" id="WP_183960835.1">
    <property type="nucleotide sequence ID" value="NZ_JACHHP010000003.1"/>
</dbReference>
<dbReference type="SUPFAM" id="SSF56436">
    <property type="entry name" value="C-type lectin-like"/>
    <property type="match status" value="1"/>
</dbReference>
<gene>
    <name evidence="2" type="ORF">HNQ52_001839</name>
</gene>
<dbReference type="EMBL" id="JACHHP010000003">
    <property type="protein sequence ID" value="MBB5208297.1"/>
    <property type="molecule type" value="Genomic_DNA"/>
</dbReference>
<dbReference type="GO" id="GO:0120147">
    <property type="term" value="F:formylglycine-generating oxidase activity"/>
    <property type="evidence" value="ECO:0007669"/>
    <property type="project" value="TreeGrafter"/>
</dbReference>
<dbReference type="AlphaFoldDB" id="A0A7W8FZC5"/>
<evidence type="ECO:0000259" key="1">
    <source>
        <dbReference type="Pfam" id="PF03781"/>
    </source>
</evidence>
<sequence length="718" mass="81497">MLPSEDERTAVKREYKFSHVTTGRYLPTPGGAPGWPFAEIGHWMIDPNDSADDWVAELADWRREHLVRIGYDDGNYRRPELQWAQRNFVHAQMMVEDRHFFDPVSGRYTVDRYLDDLQARFGGIDSVLLWFVYPNIGIDDRNKTDHFHDLPGGIDGVKRAVDAFHARGVRVFLPTMPWDHGTRPPDDTDWGTMAKLVVAIGADGINGDTYNGVPRAFFDACDAAGCPVVLQPESTISAEEQLIWNVQSWGKKAPNEPVPPVAKFKWLEPRHMINYENRWGRDRRHDLQYCFFNGVGYNAWENVWGIWNQFTPRDAETLRRIAAIYRMFPDAVVSMDWRPYEKTLQAGVFASRFPLATLTLWTLVNRFESAVDGEQLAVPHAHGTRYIDAWNGVELEPRIDGGRAVLAFGLEAHGFGAVVALRADARVDGLDAFLSAMRERARTPLQSLSATWRSLPQTLVPIDATAPADDAPDGMLEIPAGDFEFAVGGVAIEGQSWDGVDVQYPWEPSPRRTHRRRMAMRRFFIDRCNVSNAQFAQFLAASGYAPRDTHNFLRHWIDGAPAPGSERQPVRWVSIEDARAYAAWAGKRLPREWEWQYAAQGRDGRRYPWGDAWRDDAVPAPCIARTLRAPDDVDAHPAGASPFGVLDLVGNVWQWTDEYLDDHTRAAVLRGGSLYRPQTSHWYFPQAHRLDRHGKYLLMAPCKDRSGMVGFRCVKDAV</sequence>
<dbReference type="Gene3D" id="3.90.1580.10">
    <property type="entry name" value="paralog of FGE (formylglycine-generating enzyme)"/>
    <property type="match status" value="1"/>
</dbReference>
<dbReference type="PANTHER" id="PTHR23150:SF19">
    <property type="entry name" value="FORMYLGLYCINE-GENERATING ENZYME"/>
    <property type="match status" value="1"/>
</dbReference>
<name>A0A7W8FZC5_9GAMM</name>
<accession>A0A7W8FZC5</accession>
<reference evidence="2 3" key="1">
    <citation type="submission" date="2020-08" db="EMBL/GenBank/DDBJ databases">
        <title>Genomic Encyclopedia of Type Strains, Phase IV (KMG-IV): sequencing the most valuable type-strain genomes for metagenomic binning, comparative biology and taxonomic classification.</title>
        <authorList>
            <person name="Goeker M."/>
        </authorList>
    </citation>
    <scope>NUCLEOTIDE SEQUENCE [LARGE SCALE GENOMIC DNA]</scope>
    <source>
        <strain evidence="2 3">DSM 24163</strain>
    </source>
</reference>
<dbReference type="InterPro" id="IPR016187">
    <property type="entry name" value="CTDL_fold"/>
</dbReference>